<dbReference type="AlphaFoldDB" id="A0A101GS63"/>
<accession>A0A101GS63</accession>
<reference evidence="3" key="1">
    <citation type="journal article" date="2015" name="MBio">
        <title>Genome-Resolved Metagenomic Analysis Reveals Roles for Candidate Phyla and Other Microbial Community Members in Biogeochemical Transformations in Oil Reservoirs.</title>
        <authorList>
            <person name="Hu P."/>
            <person name="Tom L."/>
            <person name="Singh A."/>
            <person name="Thomas B.C."/>
            <person name="Baker B.J."/>
            <person name="Piceno Y.M."/>
            <person name="Andersen G.L."/>
            <person name="Banfield J.F."/>
        </authorList>
    </citation>
    <scope>NUCLEOTIDE SEQUENCE [LARGE SCALE GENOMIC DNA]</scope>
</reference>
<dbReference type="GO" id="GO:1901359">
    <property type="term" value="F:tungstate binding"/>
    <property type="evidence" value="ECO:0007669"/>
    <property type="project" value="InterPro"/>
</dbReference>
<dbReference type="Proteomes" id="UP000054323">
    <property type="component" value="Unassembled WGS sequence"/>
</dbReference>
<dbReference type="Pfam" id="PF13531">
    <property type="entry name" value="SBP_bac_11"/>
    <property type="match status" value="1"/>
</dbReference>
<dbReference type="InterPro" id="IPR050682">
    <property type="entry name" value="ModA/WtpA"/>
</dbReference>
<dbReference type="PANTHER" id="PTHR30632">
    <property type="entry name" value="MOLYBDATE-BINDING PERIPLASMIC PROTEIN"/>
    <property type="match status" value="1"/>
</dbReference>
<sequence>MTRPVVILALLALALLAVSGGCTDTGPERTVLTVVPAGSLLAPLEEIEAAFESRHPEIDVHIEGHGSIQAVRQVTDLERAIDVVAVADASLIPDMMYIPMSEGEGNYTDWYLPFAENEIVIAYTDRSAGADEITAENWYRVLARPDVRVGFSNPMLDACGYRALMVTALAGEHYGEPGLFEAIIGGAFDPPLVPARAEGITTIALPERMRPADEKVAIRDGSIYLLSLLDAGGIDYAFEYRSVAEEHGLRWIDLPPEINLGSAAHADDYRKVHVTLGFERFRSIGSERIGQPIIYAVTIPTNAPHPDEAQMFVDFLLDTFREGRAGWPVPVGEEPDAAIAYHATD</sequence>
<dbReference type="EMBL" id="LGGD01000036">
    <property type="protein sequence ID" value="KUK63240.1"/>
    <property type="molecule type" value="Genomic_DNA"/>
</dbReference>
<dbReference type="Gene3D" id="3.40.190.10">
    <property type="entry name" value="Periplasmic binding protein-like II"/>
    <property type="match status" value="2"/>
</dbReference>
<evidence type="ECO:0000256" key="1">
    <source>
        <dbReference type="ARBA" id="ARBA00009438"/>
    </source>
</evidence>
<evidence type="ECO:0000313" key="2">
    <source>
        <dbReference type="EMBL" id="KUK63240.1"/>
    </source>
</evidence>
<evidence type="ECO:0000313" key="3">
    <source>
        <dbReference type="Proteomes" id="UP000054323"/>
    </source>
</evidence>
<name>A0A101GS63_9EURY</name>
<dbReference type="CDD" id="cd13540">
    <property type="entry name" value="PBP2_ModA_WtpA"/>
    <property type="match status" value="1"/>
</dbReference>
<comment type="caution">
    <text evidence="2">The sequence shown here is derived from an EMBL/GenBank/DDBJ whole genome shotgun (WGS) entry which is preliminary data.</text>
</comment>
<dbReference type="NCBIfam" id="TIGR03730">
    <property type="entry name" value="tungstate_WtpA"/>
    <property type="match status" value="1"/>
</dbReference>
<dbReference type="PANTHER" id="PTHR30632:SF16">
    <property type="entry name" value="MOLYBDATE_TUNGSTATE-BINDING PROTEIN WTPA"/>
    <property type="match status" value="1"/>
</dbReference>
<dbReference type="GO" id="GO:0015689">
    <property type="term" value="P:molybdate ion transport"/>
    <property type="evidence" value="ECO:0007669"/>
    <property type="project" value="TreeGrafter"/>
</dbReference>
<dbReference type="GO" id="GO:0030973">
    <property type="term" value="F:molybdate ion binding"/>
    <property type="evidence" value="ECO:0007669"/>
    <property type="project" value="TreeGrafter"/>
</dbReference>
<dbReference type="PROSITE" id="PS51257">
    <property type="entry name" value="PROKAR_LIPOPROTEIN"/>
    <property type="match status" value="1"/>
</dbReference>
<protein>
    <submittedName>
        <fullName evidence="2">ABC-type molybdate transport system, periplasmic component</fullName>
    </submittedName>
</protein>
<gene>
    <name evidence="2" type="ORF">XD82_0449</name>
</gene>
<comment type="similarity">
    <text evidence="1">Belongs to the bacterial solute-binding protein 1 family. WtpA subfamily.</text>
</comment>
<proteinExistence type="inferred from homology"/>
<dbReference type="PATRIC" id="fig|2198.4.peg.700"/>
<dbReference type="InterPro" id="IPR022498">
    <property type="entry name" value="ABC_trnspt_W-bd_WtpA"/>
</dbReference>
<dbReference type="SUPFAM" id="SSF53850">
    <property type="entry name" value="Periplasmic binding protein-like II"/>
    <property type="match status" value="1"/>
</dbReference>
<organism evidence="2 3">
    <name type="scientific">Methanoculleus marisnigri</name>
    <dbReference type="NCBI Taxonomy" id="2198"/>
    <lineage>
        <taxon>Archaea</taxon>
        <taxon>Methanobacteriati</taxon>
        <taxon>Methanobacteriota</taxon>
        <taxon>Stenosarchaea group</taxon>
        <taxon>Methanomicrobia</taxon>
        <taxon>Methanomicrobiales</taxon>
        <taxon>Methanomicrobiaceae</taxon>
        <taxon>Methanoculleus</taxon>
    </lineage>
</organism>